<dbReference type="NCBIfam" id="TIGR00797">
    <property type="entry name" value="matE"/>
    <property type="match status" value="1"/>
</dbReference>
<feature type="transmembrane region" description="Helical" evidence="2">
    <location>
        <begin position="172"/>
        <end position="198"/>
    </location>
</feature>
<comment type="caution">
    <text evidence="3">The sequence shown here is derived from an EMBL/GenBank/DDBJ whole genome shotgun (WGS) entry which is preliminary data.</text>
</comment>
<dbReference type="GO" id="GO:0042910">
    <property type="term" value="F:xenobiotic transmembrane transporter activity"/>
    <property type="evidence" value="ECO:0007669"/>
    <property type="project" value="InterPro"/>
</dbReference>
<keyword evidence="1" id="KW-0813">Transport</keyword>
<evidence type="ECO:0000313" key="4">
    <source>
        <dbReference type="Proteomes" id="UP001142610"/>
    </source>
</evidence>
<feature type="transmembrane region" description="Helical" evidence="2">
    <location>
        <begin position="400"/>
        <end position="418"/>
    </location>
</feature>
<keyword evidence="4" id="KW-1185">Reference proteome</keyword>
<dbReference type="PANTHER" id="PTHR43298:SF2">
    <property type="entry name" value="FMN_FAD EXPORTER YEEO-RELATED"/>
    <property type="match status" value="1"/>
</dbReference>
<protein>
    <submittedName>
        <fullName evidence="3">MATE family efflux transporter</fullName>
    </submittedName>
</protein>
<feature type="transmembrane region" description="Helical" evidence="2">
    <location>
        <begin position="302"/>
        <end position="325"/>
    </location>
</feature>
<evidence type="ECO:0000256" key="2">
    <source>
        <dbReference type="SAM" id="Phobius"/>
    </source>
</evidence>
<feature type="transmembrane region" description="Helical" evidence="2">
    <location>
        <begin position="145"/>
        <end position="166"/>
    </location>
</feature>
<dbReference type="Pfam" id="PF01554">
    <property type="entry name" value="MatE"/>
    <property type="match status" value="2"/>
</dbReference>
<feature type="transmembrane region" description="Helical" evidence="2">
    <location>
        <begin position="115"/>
        <end position="138"/>
    </location>
</feature>
<dbReference type="GO" id="GO:0005886">
    <property type="term" value="C:plasma membrane"/>
    <property type="evidence" value="ECO:0007669"/>
    <property type="project" value="TreeGrafter"/>
</dbReference>
<dbReference type="InterPro" id="IPR002528">
    <property type="entry name" value="MATE_fam"/>
</dbReference>
<evidence type="ECO:0000256" key="1">
    <source>
        <dbReference type="ARBA" id="ARBA00022448"/>
    </source>
</evidence>
<feature type="transmembrane region" description="Helical" evidence="2">
    <location>
        <begin position="69"/>
        <end position="95"/>
    </location>
</feature>
<feature type="transmembrane region" description="Helical" evidence="2">
    <location>
        <begin position="345"/>
        <end position="363"/>
    </location>
</feature>
<reference evidence="3" key="1">
    <citation type="submission" date="2022-07" db="EMBL/GenBank/DDBJ databases">
        <title>Parvularcula maris sp. nov., an algicidal bacterium isolated from seawater.</title>
        <authorList>
            <person name="Li F."/>
        </authorList>
    </citation>
    <scope>NUCLEOTIDE SEQUENCE</scope>
    <source>
        <strain evidence="3">BGMRC 0090</strain>
    </source>
</reference>
<dbReference type="GO" id="GO:0015297">
    <property type="term" value="F:antiporter activity"/>
    <property type="evidence" value="ECO:0007669"/>
    <property type="project" value="InterPro"/>
</dbReference>
<proteinExistence type="predicted"/>
<dbReference type="EMBL" id="JANIBC010000002">
    <property type="protein sequence ID" value="MCQ8184522.1"/>
    <property type="molecule type" value="Genomic_DNA"/>
</dbReference>
<sequence>MAAIITPLLGLIDVAVLARAAETEALAGASLAGAVFSLLYWSFGFLRMSLSGLSAQALGEDNEARLRRYLLQGLLIGAGAGLLLLLLGIPIQAAARLVLVEGSEASPGAAAAMDTYIGIRLLAAPFAVATTAILGWLTGQGRTRLLMLVTSAIALINAGLSVLFVLGLGYGIAGLAAATALAETAGFLIGLACVAHVAGSRGGWRSGWPLASIREGIGVVLGLNRDIFLRTVLLDIVFLSFARFGAELGDLTLAANHVLLNLVLTATLLLDGPAIAAETFVGQAAGASGDRSRLFASAWRSALAPAVLLALTLCAVLIVFGQPLLTLTIGDQAGGAEVLSEARRFLPWLALMPVTVAGAYYLDGVFIGATRGRDLRNTMAVSTLFFLGTALHLTDRFGNHGLWAALLLFMLVRTAALLTRWPSLAAQITAPRDVKAG</sequence>
<dbReference type="PANTHER" id="PTHR43298">
    <property type="entry name" value="MULTIDRUG RESISTANCE PROTEIN NORM-RELATED"/>
    <property type="match status" value="1"/>
</dbReference>
<feature type="transmembrane region" description="Helical" evidence="2">
    <location>
        <begin position="30"/>
        <end position="48"/>
    </location>
</feature>
<dbReference type="Proteomes" id="UP001142610">
    <property type="component" value="Unassembled WGS sequence"/>
</dbReference>
<keyword evidence="2" id="KW-1133">Transmembrane helix</keyword>
<dbReference type="RefSeq" id="WP_256618727.1">
    <property type="nucleotide sequence ID" value="NZ_JANIBC010000002.1"/>
</dbReference>
<organism evidence="3 4">
    <name type="scientific">Parvularcula maris</name>
    <dbReference type="NCBI Taxonomy" id="2965077"/>
    <lineage>
        <taxon>Bacteria</taxon>
        <taxon>Pseudomonadati</taxon>
        <taxon>Pseudomonadota</taxon>
        <taxon>Alphaproteobacteria</taxon>
        <taxon>Parvularculales</taxon>
        <taxon>Parvularculaceae</taxon>
        <taxon>Parvularcula</taxon>
    </lineage>
</organism>
<gene>
    <name evidence="3" type="ORF">NOG11_03895</name>
</gene>
<evidence type="ECO:0000313" key="3">
    <source>
        <dbReference type="EMBL" id="MCQ8184522.1"/>
    </source>
</evidence>
<name>A0A9X2L938_9PROT</name>
<keyword evidence="2" id="KW-0812">Transmembrane</keyword>
<dbReference type="InterPro" id="IPR050222">
    <property type="entry name" value="MATE_MdtK"/>
</dbReference>
<feature type="transmembrane region" description="Helical" evidence="2">
    <location>
        <begin position="375"/>
        <end position="394"/>
    </location>
</feature>
<accession>A0A9X2L938</accession>
<keyword evidence="2" id="KW-0472">Membrane</keyword>
<dbReference type="AlphaFoldDB" id="A0A9X2L938"/>